<dbReference type="PANTHER" id="PTHR39175:SF1">
    <property type="entry name" value="FAMILY PROTEIN, PUTATIVE (AFU_ORTHOLOGUE AFUA_3G15060)-RELATED"/>
    <property type="match status" value="1"/>
</dbReference>
<dbReference type="InterPro" id="IPR029068">
    <property type="entry name" value="Glyas_Bleomycin-R_OHBP_Dase"/>
</dbReference>
<dbReference type="PROSITE" id="PS51819">
    <property type="entry name" value="VOC"/>
    <property type="match status" value="1"/>
</dbReference>
<gene>
    <name evidence="2" type="ORF">G3I71_28370</name>
</gene>
<dbReference type="EMBL" id="JAAGLU010000025">
    <property type="protein sequence ID" value="NEC89642.1"/>
    <property type="molecule type" value="Genomic_DNA"/>
</dbReference>
<evidence type="ECO:0000259" key="1">
    <source>
        <dbReference type="PROSITE" id="PS51819"/>
    </source>
</evidence>
<feature type="domain" description="VOC" evidence="1">
    <location>
        <begin position="4"/>
        <end position="118"/>
    </location>
</feature>
<accession>A0A6B3BZB1</accession>
<dbReference type="Pfam" id="PF18029">
    <property type="entry name" value="Glyoxalase_6"/>
    <property type="match status" value="1"/>
</dbReference>
<dbReference type="SUPFAM" id="SSF54593">
    <property type="entry name" value="Glyoxalase/Bleomycin resistance protein/Dihydroxybiphenyl dioxygenase"/>
    <property type="match status" value="1"/>
</dbReference>
<evidence type="ECO:0000313" key="2">
    <source>
        <dbReference type="EMBL" id="NEC89642.1"/>
    </source>
</evidence>
<organism evidence="2">
    <name type="scientific">Streptomyces sp. SID12501</name>
    <dbReference type="NCBI Taxonomy" id="2706042"/>
    <lineage>
        <taxon>Bacteria</taxon>
        <taxon>Bacillati</taxon>
        <taxon>Actinomycetota</taxon>
        <taxon>Actinomycetes</taxon>
        <taxon>Kitasatosporales</taxon>
        <taxon>Streptomycetaceae</taxon>
        <taxon>Streptomyces</taxon>
    </lineage>
</organism>
<dbReference type="InterPro" id="IPR041581">
    <property type="entry name" value="Glyoxalase_6"/>
</dbReference>
<sequence>MIAAVDHVQLAAPPGSEDALRAYYVGALGMTEIPKPPILAARGGCWFQAGPVQLHLGVEESFRAARKAHPGLRVVDIDAYAERLAAHGAAVTWDGDLPEHRRFFSYDPVGNRLEFLERDHPFG</sequence>
<dbReference type="RefSeq" id="WP_164318740.1">
    <property type="nucleotide sequence ID" value="NZ_JAAGLU010000025.1"/>
</dbReference>
<protein>
    <submittedName>
        <fullName evidence="2">Glyoxalase</fullName>
    </submittedName>
</protein>
<reference evidence="2" key="1">
    <citation type="submission" date="2020-01" db="EMBL/GenBank/DDBJ databases">
        <title>Insect and environment-associated Actinomycetes.</title>
        <authorList>
            <person name="Currrie C."/>
            <person name="Chevrette M."/>
            <person name="Carlson C."/>
            <person name="Stubbendieck R."/>
            <person name="Wendt-Pienkowski E."/>
        </authorList>
    </citation>
    <scope>NUCLEOTIDE SEQUENCE</scope>
    <source>
        <strain evidence="2">SID12501</strain>
    </source>
</reference>
<comment type="caution">
    <text evidence="2">The sequence shown here is derived from an EMBL/GenBank/DDBJ whole genome shotgun (WGS) entry which is preliminary data.</text>
</comment>
<name>A0A6B3BZB1_9ACTN</name>
<proteinExistence type="predicted"/>
<dbReference type="Gene3D" id="3.10.180.10">
    <property type="entry name" value="2,3-Dihydroxybiphenyl 1,2-Dioxygenase, domain 1"/>
    <property type="match status" value="1"/>
</dbReference>
<dbReference type="PANTHER" id="PTHR39175">
    <property type="entry name" value="FAMILY PROTEIN, PUTATIVE (AFU_ORTHOLOGUE AFUA_3G15060)-RELATED"/>
    <property type="match status" value="1"/>
</dbReference>
<dbReference type="AlphaFoldDB" id="A0A6B3BZB1"/>
<dbReference type="InterPro" id="IPR037523">
    <property type="entry name" value="VOC_core"/>
</dbReference>